<evidence type="ECO:0000313" key="2">
    <source>
        <dbReference type="Proteomes" id="UP001379600"/>
    </source>
</evidence>
<dbReference type="AlphaFoldDB" id="A0AB35Y0U8"/>
<dbReference type="EMBL" id="JBBFKC010000004">
    <property type="protein sequence ID" value="MEJ3690624.1"/>
    <property type="molecule type" value="Genomic_DNA"/>
</dbReference>
<organism evidence="1 2">
    <name type="scientific">Faecalibacterium taiwanense</name>
    <dbReference type="NCBI Taxonomy" id="3030638"/>
    <lineage>
        <taxon>Bacteria</taxon>
        <taxon>Bacillati</taxon>
        <taxon>Bacillota</taxon>
        <taxon>Clostridia</taxon>
        <taxon>Eubacteriales</taxon>
        <taxon>Oscillospiraceae</taxon>
        <taxon>Faecalibacterium</taxon>
    </lineage>
</organism>
<sequence length="64" mass="7489">MATAKTKFARMKQTAERLDWLMANARILRSPALWEKYYEALRIVRLLGFEVTVEGGRHHRVTPC</sequence>
<keyword evidence="2" id="KW-1185">Reference proteome</keyword>
<dbReference type="Proteomes" id="UP001379600">
    <property type="component" value="Unassembled WGS sequence"/>
</dbReference>
<gene>
    <name evidence="1" type="ORF">WF787_05195</name>
</gene>
<comment type="caution">
    <text evidence="1">The sequence shown here is derived from an EMBL/GenBank/DDBJ whole genome shotgun (WGS) entry which is preliminary data.</text>
</comment>
<proteinExistence type="predicted"/>
<dbReference type="RefSeq" id="WP_337678975.1">
    <property type="nucleotide sequence ID" value="NZ_JBBFKB010000102.1"/>
</dbReference>
<accession>A0AB35Y0U8</accession>
<reference evidence="1 2" key="1">
    <citation type="submission" date="2024-03" db="EMBL/GenBank/DDBJ databases">
        <authorList>
            <person name="Plomp N."/>
            <person name="Harmsen H.J."/>
        </authorList>
    </citation>
    <scope>NUCLEOTIDE SEQUENCE [LARGE SCALE GENOMIC DNA]</scope>
    <source>
        <strain evidence="1 2">HTF-76H</strain>
    </source>
</reference>
<evidence type="ECO:0000313" key="1">
    <source>
        <dbReference type="EMBL" id="MEJ3690624.1"/>
    </source>
</evidence>
<protein>
    <submittedName>
        <fullName evidence="1">Uncharacterized protein</fullName>
    </submittedName>
</protein>
<name>A0AB35Y0U8_9FIRM</name>